<dbReference type="GO" id="GO:0016020">
    <property type="term" value="C:membrane"/>
    <property type="evidence" value="ECO:0007669"/>
    <property type="project" value="InterPro"/>
</dbReference>
<dbReference type="Pfam" id="PF00341">
    <property type="entry name" value="PDGF"/>
    <property type="match status" value="1"/>
</dbReference>
<dbReference type="InterPro" id="IPR029034">
    <property type="entry name" value="Cystine-knot_cytokine"/>
</dbReference>
<comment type="caution">
    <text evidence="3">The sequence shown here is derived from an EMBL/GenBank/DDBJ whole genome shotgun (WGS) entry which is preliminary data.</text>
</comment>
<evidence type="ECO:0000259" key="2">
    <source>
        <dbReference type="PROSITE" id="PS50278"/>
    </source>
</evidence>
<keyword evidence="4" id="KW-1185">Reference proteome</keyword>
<dbReference type="GO" id="GO:0008083">
    <property type="term" value="F:growth factor activity"/>
    <property type="evidence" value="ECO:0007669"/>
    <property type="project" value="UniProtKB-KW"/>
</dbReference>
<keyword evidence="1" id="KW-0339">Growth factor</keyword>
<sequence length="391" mass="45640">MDDIEKRSISSPSLTLEQMLIKIGRLDSMKSTPAIHHHPQTAKNFLGEFARFYNVGVVFDETPVKSNHEYQNPIISIESTKSKFQKPKRREIFSIADIQPQAECVPELKTIQLNTASATAGDVGQQQQQQHHWHRSNNQDLYYPHCIRLPRCGGCCPSQRLLCRPKSITWHNVSVMHVQYSPTQRRFRFSGIQHIRVEYHQQCGCECIQQSKDCNHGQIYRPNECRCVCSLNDRLQCVRQNNYRNQSMPTFRFWNEINCQCQCRLPTSINQSKQISKIENCPSGYHFNYVSCRCEQIAIRKLNRTEDPINSASLSSTTRMNRSIINNYHHSNHRSNVQQKQQQQQHLFTFNQNNRFHRLFFRQLTSSTSTSSSSTFVSLNKLPTIEKKETR</sequence>
<dbReference type="Gene3D" id="2.10.90.10">
    <property type="entry name" value="Cystine-knot cytokines"/>
    <property type="match status" value="1"/>
</dbReference>
<dbReference type="EMBL" id="ASGP02000004">
    <property type="protein sequence ID" value="KAH9511803.1"/>
    <property type="molecule type" value="Genomic_DNA"/>
</dbReference>
<proteinExistence type="inferred from homology"/>
<dbReference type="InterPro" id="IPR000072">
    <property type="entry name" value="PDGF/VEGF_dom"/>
</dbReference>
<dbReference type="OrthoDB" id="8878063at2759"/>
<evidence type="ECO:0000256" key="1">
    <source>
        <dbReference type="RuleBase" id="RU003818"/>
    </source>
</evidence>
<name>A0A922HXZ8_DERFA</name>
<comment type="similarity">
    <text evidence="1">Belongs to the PDGF/VEGF growth factor family.</text>
</comment>
<dbReference type="PROSITE" id="PS50278">
    <property type="entry name" value="PDGF_2"/>
    <property type="match status" value="1"/>
</dbReference>
<feature type="domain" description="Platelet-derived growth factor (PDGF) family profile" evidence="2">
    <location>
        <begin position="142"/>
        <end position="210"/>
    </location>
</feature>
<dbReference type="AlphaFoldDB" id="A0A922HXZ8"/>
<organism evidence="3 4">
    <name type="scientific">Dermatophagoides farinae</name>
    <name type="common">American house dust mite</name>
    <dbReference type="NCBI Taxonomy" id="6954"/>
    <lineage>
        <taxon>Eukaryota</taxon>
        <taxon>Metazoa</taxon>
        <taxon>Ecdysozoa</taxon>
        <taxon>Arthropoda</taxon>
        <taxon>Chelicerata</taxon>
        <taxon>Arachnida</taxon>
        <taxon>Acari</taxon>
        <taxon>Acariformes</taxon>
        <taxon>Sarcoptiformes</taxon>
        <taxon>Astigmata</taxon>
        <taxon>Psoroptidia</taxon>
        <taxon>Analgoidea</taxon>
        <taxon>Pyroglyphidae</taxon>
        <taxon>Dermatophagoidinae</taxon>
        <taxon>Dermatophagoides</taxon>
    </lineage>
</organism>
<dbReference type="SMART" id="SM00141">
    <property type="entry name" value="PDGF"/>
    <property type="match status" value="1"/>
</dbReference>
<reference evidence="3" key="1">
    <citation type="submission" date="2013-05" db="EMBL/GenBank/DDBJ databases">
        <authorList>
            <person name="Yim A.K.Y."/>
            <person name="Chan T.F."/>
            <person name="Ji K.M."/>
            <person name="Liu X.Y."/>
            <person name="Zhou J.W."/>
            <person name="Li R.Q."/>
            <person name="Yang K.Y."/>
            <person name="Li J."/>
            <person name="Li M."/>
            <person name="Law P.T.W."/>
            <person name="Wu Y.L."/>
            <person name="Cai Z.L."/>
            <person name="Qin H."/>
            <person name="Bao Y."/>
            <person name="Leung R.K.K."/>
            <person name="Ng P.K.S."/>
            <person name="Zou J."/>
            <person name="Zhong X.J."/>
            <person name="Ran P.X."/>
            <person name="Zhong N.S."/>
            <person name="Liu Z.G."/>
            <person name="Tsui S.K.W."/>
        </authorList>
    </citation>
    <scope>NUCLEOTIDE SEQUENCE</scope>
    <source>
        <strain evidence="3">Derf</strain>
        <tissue evidence="3">Whole organism</tissue>
    </source>
</reference>
<protein>
    <recommendedName>
        <fullName evidence="2">Platelet-derived growth factor (PDGF) family profile domain-containing protein</fullName>
    </recommendedName>
</protein>
<dbReference type="SUPFAM" id="SSF57501">
    <property type="entry name" value="Cystine-knot cytokines"/>
    <property type="match status" value="1"/>
</dbReference>
<evidence type="ECO:0000313" key="4">
    <source>
        <dbReference type="Proteomes" id="UP000790347"/>
    </source>
</evidence>
<dbReference type="Proteomes" id="UP000790347">
    <property type="component" value="Unassembled WGS sequence"/>
</dbReference>
<accession>A0A922HXZ8</accession>
<evidence type="ECO:0000313" key="3">
    <source>
        <dbReference type="EMBL" id="KAH9511803.1"/>
    </source>
</evidence>
<gene>
    <name evidence="3" type="ORF">DERF_010230</name>
</gene>
<reference evidence="3" key="2">
    <citation type="journal article" date="2022" name="Res Sq">
        <title>Comparative Genomics Reveals Insights into the Divergent Evolution of Astigmatic Mites and Household Pest Adaptations.</title>
        <authorList>
            <person name="Xiong Q."/>
            <person name="Wan A.T.-Y."/>
            <person name="Liu X.-Y."/>
            <person name="Fung C.S.-H."/>
            <person name="Xiao X."/>
            <person name="Malainual N."/>
            <person name="Hou J."/>
            <person name="Wang L."/>
            <person name="Wang M."/>
            <person name="Yang K."/>
            <person name="Cui Y."/>
            <person name="Leung E."/>
            <person name="Nong W."/>
            <person name="Shin S.-K."/>
            <person name="Au S."/>
            <person name="Jeong K.Y."/>
            <person name="Chew F.T."/>
            <person name="Hui J."/>
            <person name="Leung T.F."/>
            <person name="Tungtrongchitr A."/>
            <person name="Zhong N."/>
            <person name="Liu Z."/>
            <person name="Tsui S."/>
        </authorList>
    </citation>
    <scope>NUCLEOTIDE SEQUENCE</scope>
    <source>
        <strain evidence="3">Derf</strain>
        <tissue evidence="3">Whole organism</tissue>
    </source>
</reference>